<proteinExistence type="predicted"/>
<dbReference type="InParanoid" id="A0A369KA95"/>
<evidence type="ECO:0000256" key="1">
    <source>
        <dbReference type="SAM" id="Coils"/>
    </source>
</evidence>
<sequence>MAPDGSTTGWHSIRPWTPPLSLSVREITSVSVTFILSSSLTLSESDLNLNTDLSSLGLVTSGEDAGDGEAESGGGGGGEVEQKKKSIISDALAKGLSVNVNGSPWQRVFIRIDDAADEAVIIIYGLMPGRQYDVDLALVQGDSAGGGISTGKMRQQVTTEEVELEPSEEHTDPESHDAEHSGTSDAPASTPSTSPTRTVPSTPPTNTLPLTIEDRLAQLQHTLTLITAERDTLTTQLKSARRDAQKADAALRSEIDILKRASEKHGAADHRARQKILSLQEAVKRAQAATRETEELVREVEGLVPGLNDAREAKEAEYLRVKDEADRVRRECERRTEGGRKRVDGMKGELGAVSGKVEKLSVKREKLEAGTIKELEEQLKEVEREIGQAEREAKTLAWAAPYVDRAGEEMVDLNYLPVQRSRNHSPGTIGRPSPPAPIQRPSPGETSYNTSPLWSPPPRQAQAHAPRQTPILLTNPHRQSSLKSTAATPPSSTQTPSVPTPSPGTTSMLSSRAPAFEPGRPLRTNAATGTSSGFSVSPTPIQRPSRGSVQVIGSGSGKGRVPWAGLKGAV</sequence>
<accession>A0A369KA95</accession>
<evidence type="ECO:0000256" key="2">
    <source>
        <dbReference type="SAM" id="MobiDB-lite"/>
    </source>
</evidence>
<gene>
    <name evidence="3" type="ORF">Hypma_007259</name>
</gene>
<name>A0A369KA95_HYPMA</name>
<feature type="region of interest" description="Disordered" evidence="2">
    <location>
        <begin position="144"/>
        <end position="209"/>
    </location>
</feature>
<feature type="compositionally biased region" description="Low complexity" evidence="2">
    <location>
        <begin position="481"/>
        <end position="507"/>
    </location>
</feature>
<feature type="compositionally biased region" description="Basic and acidic residues" evidence="2">
    <location>
        <begin position="167"/>
        <end position="182"/>
    </location>
</feature>
<dbReference type="AlphaFoldDB" id="A0A369KA95"/>
<protein>
    <submittedName>
        <fullName evidence="3">Uncharacterized protein</fullName>
    </submittedName>
</protein>
<feature type="compositionally biased region" description="Low complexity" evidence="2">
    <location>
        <begin position="183"/>
        <end position="209"/>
    </location>
</feature>
<evidence type="ECO:0000313" key="4">
    <source>
        <dbReference type="Proteomes" id="UP000076154"/>
    </source>
</evidence>
<keyword evidence="4" id="KW-1185">Reference proteome</keyword>
<reference evidence="3" key="1">
    <citation type="submission" date="2018-04" db="EMBL/GenBank/DDBJ databases">
        <title>Whole genome sequencing of Hypsizygus marmoreus.</title>
        <authorList>
            <person name="Choi I.-G."/>
            <person name="Min B."/>
            <person name="Kim J.-G."/>
            <person name="Kim S."/>
            <person name="Oh Y.-L."/>
            <person name="Kong W.-S."/>
            <person name="Park H."/>
            <person name="Jeong J."/>
            <person name="Song E.-S."/>
        </authorList>
    </citation>
    <scope>NUCLEOTIDE SEQUENCE [LARGE SCALE GENOMIC DNA]</scope>
    <source>
        <strain evidence="3">51987-8</strain>
    </source>
</reference>
<feature type="compositionally biased region" description="Low complexity" evidence="2">
    <location>
        <begin position="460"/>
        <end position="470"/>
    </location>
</feature>
<comment type="caution">
    <text evidence="3">The sequence shown here is derived from an EMBL/GenBank/DDBJ whole genome shotgun (WGS) entry which is preliminary data.</text>
</comment>
<feature type="coiled-coil region" evidence="1">
    <location>
        <begin position="279"/>
        <end position="331"/>
    </location>
</feature>
<organism evidence="3 4">
    <name type="scientific">Hypsizygus marmoreus</name>
    <name type="common">White beech mushroom</name>
    <name type="synonym">Agaricus marmoreus</name>
    <dbReference type="NCBI Taxonomy" id="39966"/>
    <lineage>
        <taxon>Eukaryota</taxon>
        <taxon>Fungi</taxon>
        <taxon>Dikarya</taxon>
        <taxon>Basidiomycota</taxon>
        <taxon>Agaricomycotina</taxon>
        <taxon>Agaricomycetes</taxon>
        <taxon>Agaricomycetidae</taxon>
        <taxon>Agaricales</taxon>
        <taxon>Tricholomatineae</taxon>
        <taxon>Lyophyllaceae</taxon>
        <taxon>Hypsizygus</taxon>
    </lineage>
</organism>
<feature type="compositionally biased region" description="Polar residues" evidence="2">
    <location>
        <begin position="525"/>
        <end position="553"/>
    </location>
</feature>
<dbReference type="EMBL" id="LUEZ02000005">
    <property type="protein sequence ID" value="RDB30502.1"/>
    <property type="molecule type" value="Genomic_DNA"/>
</dbReference>
<evidence type="ECO:0000313" key="3">
    <source>
        <dbReference type="EMBL" id="RDB30502.1"/>
    </source>
</evidence>
<keyword evidence="1" id="KW-0175">Coiled coil</keyword>
<feature type="region of interest" description="Disordered" evidence="2">
    <location>
        <begin position="420"/>
        <end position="570"/>
    </location>
</feature>
<dbReference type="Proteomes" id="UP000076154">
    <property type="component" value="Unassembled WGS sequence"/>
</dbReference>
<dbReference type="SUPFAM" id="SSF57997">
    <property type="entry name" value="Tropomyosin"/>
    <property type="match status" value="1"/>
</dbReference>
<feature type="coiled-coil region" evidence="1">
    <location>
        <begin position="365"/>
        <end position="399"/>
    </location>
</feature>
<feature type="region of interest" description="Disordered" evidence="2">
    <location>
        <begin position="60"/>
        <end position="82"/>
    </location>
</feature>
<feature type="compositionally biased region" description="Polar residues" evidence="2">
    <location>
        <begin position="444"/>
        <end position="453"/>
    </location>
</feature>
<dbReference type="OrthoDB" id="2596255at2759"/>